<dbReference type="GO" id="GO:0003677">
    <property type="term" value="F:DNA binding"/>
    <property type="evidence" value="ECO:0007669"/>
    <property type="project" value="InterPro"/>
</dbReference>
<protein>
    <submittedName>
        <fullName evidence="1">Uncharacterized protein</fullName>
    </submittedName>
</protein>
<dbReference type="Proteomes" id="UP000626109">
    <property type="component" value="Unassembled WGS sequence"/>
</dbReference>
<gene>
    <name evidence="1" type="ORF">PGLA1383_LOCUS33959</name>
    <name evidence="2" type="ORF">PGLA2088_LOCUS45650</name>
</gene>
<comment type="caution">
    <text evidence="1">The sequence shown here is derived from an EMBL/GenBank/DDBJ whole genome shotgun (WGS) entry which is preliminary data.</text>
</comment>
<proteinExistence type="predicted"/>
<name>A0A813FQ90_POLGL</name>
<organism evidence="1 3">
    <name type="scientific">Polarella glacialis</name>
    <name type="common">Dinoflagellate</name>
    <dbReference type="NCBI Taxonomy" id="89957"/>
    <lineage>
        <taxon>Eukaryota</taxon>
        <taxon>Sar</taxon>
        <taxon>Alveolata</taxon>
        <taxon>Dinophyceae</taxon>
        <taxon>Suessiales</taxon>
        <taxon>Suessiaceae</taxon>
        <taxon>Polarella</taxon>
    </lineage>
</organism>
<reference evidence="1" key="1">
    <citation type="submission" date="2021-02" db="EMBL/GenBank/DDBJ databases">
        <authorList>
            <person name="Dougan E. K."/>
            <person name="Rhodes N."/>
            <person name="Thang M."/>
            <person name="Chan C."/>
        </authorList>
    </citation>
    <scope>NUCLEOTIDE SEQUENCE</scope>
</reference>
<accession>A0A813FQ90</accession>
<sequence length="122" mass="13193">MALAPMKKAMKAGTKKVAMKAAMKANKTMKAMKAKRISIVAKGRMAKSMVFKGKKEKTIGGIKKEGLVVNKRGKVVSKKASAKGKRSHFPRARVRQQLVASVVKVVVLVSVVAVYCIRVARA</sequence>
<dbReference type="InterPro" id="IPR043928">
    <property type="entry name" value="DNVP"/>
</dbReference>
<dbReference type="AlphaFoldDB" id="A0A813FQ90"/>
<dbReference type="Pfam" id="PF19060">
    <property type="entry name" value="DVNP"/>
    <property type="match status" value="1"/>
</dbReference>
<dbReference type="EMBL" id="CAJNNW010035809">
    <property type="protein sequence ID" value="CAE8730162.1"/>
    <property type="molecule type" value="Genomic_DNA"/>
</dbReference>
<dbReference type="GO" id="GO:0051276">
    <property type="term" value="P:chromosome organization"/>
    <property type="evidence" value="ECO:0007669"/>
    <property type="project" value="InterPro"/>
</dbReference>
<keyword evidence="3" id="KW-1185">Reference proteome</keyword>
<dbReference type="Proteomes" id="UP000654075">
    <property type="component" value="Unassembled WGS sequence"/>
</dbReference>
<evidence type="ECO:0000313" key="1">
    <source>
        <dbReference type="EMBL" id="CAE8616261.1"/>
    </source>
</evidence>
<dbReference type="EMBL" id="CAJNNV010025830">
    <property type="protein sequence ID" value="CAE8616261.1"/>
    <property type="molecule type" value="Genomic_DNA"/>
</dbReference>
<evidence type="ECO:0000313" key="2">
    <source>
        <dbReference type="EMBL" id="CAE8730162.1"/>
    </source>
</evidence>
<evidence type="ECO:0000313" key="3">
    <source>
        <dbReference type="Proteomes" id="UP000654075"/>
    </source>
</evidence>